<dbReference type="STRING" id="1458426.SMCB_1908"/>
<evidence type="ECO:0000313" key="9">
    <source>
        <dbReference type="Proteomes" id="UP000066014"/>
    </source>
</evidence>
<comment type="subcellular location">
    <subcellularLocation>
        <location evidence="1">Periplasm</location>
    </subcellularLocation>
</comment>
<evidence type="ECO:0000256" key="4">
    <source>
        <dbReference type="ARBA" id="ARBA00017470"/>
    </source>
</evidence>
<evidence type="ECO:0000256" key="1">
    <source>
        <dbReference type="ARBA" id="ARBA00004418"/>
    </source>
</evidence>
<keyword evidence="6 7" id="KW-0732">Signal</keyword>
<dbReference type="InterPro" id="IPR006059">
    <property type="entry name" value="SBP"/>
</dbReference>
<accession>A0A060NNJ5</accession>
<dbReference type="InterPro" id="IPR050490">
    <property type="entry name" value="Bact_solute-bd_prot1"/>
</dbReference>
<evidence type="ECO:0000256" key="5">
    <source>
        <dbReference type="ARBA" id="ARBA00022448"/>
    </source>
</evidence>
<comment type="similarity">
    <text evidence="2">Belongs to the bacterial solute-binding protein 1 family.</text>
</comment>
<dbReference type="Proteomes" id="UP000066014">
    <property type="component" value="Chromosome"/>
</dbReference>
<keyword evidence="5" id="KW-0813">Transport</keyword>
<sequence length="461" mass="51041">MFFTLNQEPTLMALKKTLLAYTLAFAAATSAVVAHAQAPAAAQPRTEIQMWMGLTGVNGELLSRFGEDFNRSQNEYRVVVSFRGQYPEQRAAAMAAFRAGNPPHIMQMFDAGSGDMIQSRGAIIPVSQVFQRAGIAFNPADFIAPARGYYGLPNGELLSMPFNVSTAVLFYNRDAFTRAGLDPNRPPRTWPEMIAAAKQIRERNAAECGFTTTWLAWIMLEQFNARHNQQIGTLDNGRGGAASELTVNNALNQRMVQTLIDLQPTRAFSYGGRSNDAAAKFISGQCAMLLQSSGGLAAIQRDGRFALGTAQLPHWPDVQGAPFATTIGGASLWVFNAPNRTPQEMRGIAMFLDFLRSDRVMTEWARTTGFLPATNSSFRAMQQAGFFTQNPGRDVPILSLIEARQGQFTQGYRFGRWTEIRDIYHEEVERALQGRQTAAQALRNFERRGNAQLRAFERSVN</sequence>
<organism evidence="8 9">
    <name type="scientific">Serpentinimonas maccroryi</name>
    <dbReference type="NCBI Taxonomy" id="1458426"/>
    <lineage>
        <taxon>Bacteria</taxon>
        <taxon>Pseudomonadati</taxon>
        <taxon>Pseudomonadota</taxon>
        <taxon>Betaproteobacteria</taxon>
        <taxon>Burkholderiales</taxon>
        <taxon>Comamonadaceae</taxon>
        <taxon>Serpentinimonas</taxon>
    </lineage>
</organism>
<dbReference type="GO" id="GO:0042597">
    <property type="term" value="C:periplasmic space"/>
    <property type="evidence" value="ECO:0007669"/>
    <property type="project" value="UniProtKB-SubCell"/>
</dbReference>
<dbReference type="Gene3D" id="3.40.190.10">
    <property type="entry name" value="Periplasmic binding protein-like II"/>
    <property type="match status" value="2"/>
</dbReference>
<feature type="chain" id="PRO_5001584997" description="sn-glycerol-3-phosphate-binding periplasmic protein UgpB" evidence="7">
    <location>
        <begin position="37"/>
        <end position="461"/>
    </location>
</feature>
<comment type="subunit">
    <text evidence="3">The complex is composed of two ATP-binding proteins (UgpC), two transmembrane proteins (UgpA and UgpE) and a solute-binding protein (UgpB).</text>
</comment>
<protein>
    <recommendedName>
        <fullName evidence="4">sn-glycerol-3-phosphate-binding periplasmic protein UgpB</fullName>
    </recommendedName>
</protein>
<evidence type="ECO:0000256" key="3">
    <source>
        <dbReference type="ARBA" id="ARBA00011557"/>
    </source>
</evidence>
<evidence type="ECO:0000313" key="8">
    <source>
        <dbReference type="EMBL" id="BAO84136.1"/>
    </source>
</evidence>
<gene>
    <name evidence="8" type="ORF">SMCB_1908</name>
</gene>
<proteinExistence type="inferred from homology"/>
<dbReference type="Pfam" id="PF13416">
    <property type="entry name" value="SBP_bac_8"/>
    <property type="match status" value="1"/>
</dbReference>
<dbReference type="SUPFAM" id="SSF53850">
    <property type="entry name" value="Periplasmic binding protein-like II"/>
    <property type="match status" value="1"/>
</dbReference>
<dbReference type="HOGENOM" id="CLU_031285_3_0_4"/>
<evidence type="ECO:0000256" key="2">
    <source>
        <dbReference type="ARBA" id="ARBA00008520"/>
    </source>
</evidence>
<dbReference type="PANTHER" id="PTHR43649:SF31">
    <property type="entry name" value="SN-GLYCEROL-3-PHOSPHATE-BINDING PERIPLASMIC PROTEIN UGPB"/>
    <property type="match status" value="1"/>
</dbReference>
<dbReference type="PANTHER" id="PTHR43649">
    <property type="entry name" value="ARABINOSE-BINDING PROTEIN-RELATED"/>
    <property type="match status" value="1"/>
</dbReference>
<name>A0A060NNJ5_9BURK</name>
<evidence type="ECO:0000256" key="6">
    <source>
        <dbReference type="ARBA" id="ARBA00022729"/>
    </source>
</evidence>
<keyword evidence="8" id="KW-0762">Sugar transport</keyword>
<keyword evidence="9" id="KW-1185">Reference proteome</keyword>
<dbReference type="EMBL" id="AP014569">
    <property type="protein sequence ID" value="BAO84136.1"/>
    <property type="molecule type" value="Genomic_DNA"/>
</dbReference>
<dbReference type="AlphaFoldDB" id="A0A060NNJ5"/>
<reference evidence="8 9" key="1">
    <citation type="journal article" date="2014" name="Nat. Commun.">
        <title>Physiological and genomic features of highly alkaliphilic hydrogen-utilizing Betaproteobacteria from a continental serpentinizing site.</title>
        <authorList>
            <person name="Suzuki S."/>
            <person name="Kuenen J.G."/>
            <person name="Schipper K."/>
            <person name="van der Velde S."/>
            <person name="Ishii S."/>
            <person name="Wu A."/>
            <person name="Sorokin D.Y."/>
            <person name="Tenney A."/>
            <person name="Meng X.Y."/>
            <person name="Morrill P.L."/>
            <person name="Kamagata Y."/>
            <person name="Muyzer G."/>
            <person name="Nealson K.H."/>
        </authorList>
    </citation>
    <scope>NUCLEOTIDE SEQUENCE [LARGE SCALE GENOMIC DNA]</scope>
    <source>
        <strain evidence="8 9">B1</strain>
    </source>
</reference>
<dbReference type="KEGG" id="cbab:SMCB_1908"/>
<feature type="signal peptide" evidence="7">
    <location>
        <begin position="1"/>
        <end position="36"/>
    </location>
</feature>
<evidence type="ECO:0000256" key="7">
    <source>
        <dbReference type="SAM" id="SignalP"/>
    </source>
</evidence>